<feature type="compositionally biased region" description="Basic and acidic residues" evidence="1">
    <location>
        <begin position="80"/>
        <end position="109"/>
    </location>
</feature>
<dbReference type="AlphaFoldDB" id="A0A8X6UN14"/>
<gene>
    <name evidence="2" type="ORF">NPIL_343371</name>
</gene>
<dbReference type="OrthoDB" id="9970333at2759"/>
<evidence type="ECO:0000313" key="3">
    <source>
        <dbReference type="Proteomes" id="UP000887013"/>
    </source>
</evidence>
<evidence type="ECO:0000313" key="2">
    <source>
        <dbReference type="EMBL" id="GFU59993.1"/>
    </source>
</evidence>
<keyword evidence="3" id="KW-1185">Reference proteome</keyword>
<dbReference type="EMBL" id="BMAW01040520">
    <property type="protein sequence ID" value="GFU59993.1"/>
    <property type="molecule type" value="Genomic_DNA"/>
</dbReference>
<feature type="region of interest" description="Disordered" evidence="1">
    <location>
        <begin position="14"/>
        <end position="41"/>
    </location>
</feature>
<evidence type="ECO:0000256" key="1">
    <source>
        <dbReference type="SAM" id="MobiDB-lite"/>
    </source>
</evidence>
<reference evidence="2" key="1">
    <citation type="submission" date="2020-08" db="EMBL/GenBank/DDBJ databases">
        <title>Multicomponent nature underlies the extraordinary mechanical properties of spider dragline silk.</title>
        <authorList>
            <person name="Kono N."/>
            <person name="Nakamura H."/>
            <person name="Mori M."/>
            <person name="Yoshida Y."/>
            <person name="Ohtoshi R."/>
            <person name="Malay A.D."/>
            <person name="Moran D.A.P."/>
            <person name="Tomita M."/>
            <person name="Numata K."/>
            <person name="Arakawa K."/>
        </authorList>
    </citation>
    <scope>NUCLEOTIDE SEQUENCE</scope>
</reference>
<accession>A0A8X6UN14</accession>
<name>A0A8X6UN14_NEPPI</name>
<dbReference type="Proteomes" id="UP000887013">
    <property type="component" value="Unassembled WGS sequence"/>
</dbReference>
<proteinExistence type="predicted"/>
<comment type="caution">
    <text evidence="2">The sequence shown here is derived from an EMBL/GenBank/DDBJ whole genome shotgun (WGS) entry which is preliminary data.</text>
</comment>
<protein>
    <submittedName>
        <fullName evidence="2">Uncharacterized protein</fullName>
    </submittedName>
</protein>
<sequence length="143" mass="16406">MKTLTFETIVTGDESAAEYDPEPNAEVLGGTSPGKGRPMKVQHQNQKRCCFIADSRGIIHHEFFDKVHRHEFLTENGRASNKDNIDDKDNKNNIDDKDNKNNIDDKDNKDNINVMLMDNEVYTLDSIKYSGCQIRFLRAERNS</sequence>
<feature type="region of interest" description="Disordered" evidence="1">
    <location>
        <begin position="74"/>
        <end position="109"/>
    </location>
</feature>
<organism evidence="2 3">
    <name type="scientific">Nephila pilipes</name>
    <name type="common">Giant wood spider</name>
    <name type="synonym">Nephila maculata</name>
    <dbReference type="NCBI Taxonomy" id="299642"/>
    <lineage>
        <taxon>Eukaryota</taxon>
        <taxon>Metazoa</taxon>
        <taxon>Ecdysozoa</taxon>
        <taxon>Arthropoda</taxon>
        <taxon>Chelicerata</taxon>
        <taxon>Arachnida</taxon>
        <taxon>Araneae</taxon>
        <taxon>Araneomorphae</taxon>
        <taxon>Entelegynae</taxon>
        <taxon>Araneoidea</taxon>
        <taxon>Nephilidae</taxon>
        <taxon>Nephila</taxon>
    </lineage>
</organism>